<sequence length="350" mass="37205">MTNPTGSSSSDFYSVLGVEPDADQKTIRAAYRRRARQAHPDQGGSAEEFHRVQEAWETLGSEESRAAYDRARGGTAGGAPTAEEDFGLNGGTYARGRTWTASSSGTADSPGGRRGAARRPSGAALKPPVYEPELSTPEPLSLPLTSQRVHGEFASRGLFGGGKTQRRHSRSIDLLTKHVLDELPAARLFNDVHLEPTSADRKGRRRAPRGGERAEHVLVCGDALVVLGVQEVAASAASWDGRTLRAAGRAVTLPNLAAQARRLRETLTQRLAAEYGREPVLSTGHQMMLLSTDSSLLSPVVEGSAGSPPLAAGRAVRRVLADLGVSERANVVDRRLLAALRDQLATPDAG</sequence>
<dbReference type="SUPFAM" id="SSF46565">
    <property type="entry name" value="Chaperone J-domain"/>
    <property type="match status" value="1"/>
</dbReference>
<dbReference type="AlphaFoldDB" id="A0A917AP02"/>
<dbReference type="GO" id="GO:0051082">
    <property type="term" value="F:unfolded protein binding"/>
    <property type="evidence" value="ECO:0007669"/>
    <property type="project" value="TreeGrafter"/>
</dbReference>
<dbReference type="PRINTS" id="PR00625">
    <property type="entry name" value="JDOMAIN"/>
</dbReference>
<reference evidence="3" key="2">
    <citation type="submission" date="2020-09" db="EMBL/GenBank/DDBJ databases">
        <authorList>
            <person name="Sun Q."/>
            <person name="Zhou Y."/>
        </authorList>
    </citation>
    <scope>NUCLEOTIDE SEQUENCE</scope>
    <source>
        <strain evidence="3">CGMCC 1.15388</strain>
    </source>
</reference>
<dbReference type="RefSeq" id="WP_188683282.1">
    <property type="nucleotide sequence ID" value="NZ_BMIS01000003.1"/>
</dbReference>
<evidence type="ECO:0000313" key="4">
    <source>
        <dbReference type="Proteomes" id="UP000633136"/>
    </source>
</evidence>
<dbReference type="CDD" id="cd06257">
    <property type="entry name" value="DnaJ"/>
    <property type="match status" value="1"/>
</dbReference>
<accession>A0A917AP02</accession>
<dbReference type="EMBL" id="BMIS01000003">
    <property type="protein sequence ID" value="GGE64786.1"/>
    <property type="molecule type" value="Genomic_DNA"/>
</dbReference>
<feature type="region of interest" description="Disordered" evidence="1">
    <location>
        <begin position="27"/>
        <end position="138"/>
    </location>
</feature>
<organism evidence="3 4">
    <name type="scientific">Nesterenkonia cremea</name>
    <dbReference type="NCBI Taxonomy" id="1882340"/>
    <lineage>
        <taxon>Bacteria</taxon>
        <taxon>Bacillati</taxon>
        <taxon>Actinomycetota</taxon>
        <taxon>Actinomycetes</taxon>
        <taxon>Micrococcales</taxon>
        <taxon>Micrococcaceae</taxon>
        <taxon>Nesterenkonia</taxon>
    </lineage>
</organism>
<dbReference type="Pfam" id="PF00226">
    <property type="entry name" value="DnaJ"/>
    <property type="match status" value="1"/>
</dbReference>
<feature type="domain" description="J" evidence="2">
    <location>
        <begin position="11"/>
        <end position="72"/>
    </location>
</feature>
<dbReference type="PANTHER" id="PTHR43096">
    <property type="entry name" value="DNAJ HOMOLOG 1, MITOCHONDRIAL-RELATED"/>
    <property type="match status" value="1"/>
</dbReference>
<proteinExistence type="predicted"/>
<comment type="caution">
    <text evidence="3">The sequence shown here is derived from an EMBL/GenBank/DDBJ whole genome shotgun (WGS) entry which is preliminary data.</text>
</comment>
<gene>
    <name evidence="3" type="ORF">GCM10011401_09870</name>
</gene>
<dbReference type="PANTHER" id="PTHR43096:SF58">
    <property type="entry name" value="CHAPERONE DNAJ-DOMAIN SUPERFAMILY PROTEIN"/>
    <property type="match status" value="1"/>
</dbReference>
<dbReference type="GO" id="GO:0005737">
    <property type="term" value="C:cytoplasm"/>
    <property type="evidence" value="ECO:0007669"/>
    <property type="project" value="TreeGrafter"/>
</dbReference>
<reference evidence="3" key="1">
    <citation type="journal article" date="2014" name="Int. J. Syst. Evol. Microbiol.">
        <title>Complete genome sequence of Corynebacterium casei LMG S-19264T (=DSM 44701T), isolated from a smear-ripened cheese.</title>
        <authorList>
            <consortium name="US DOE Joint Genome Institute (JGI-PGF)"/>
            <person name="Walter F."/>
            <person name="Albersmeier A."/>
            <person name="Kalinowski J."/>
            <person name="Ruckert C."/>
        </authorList>
    </citation>
    <scope>NUCLEOTIDE SEQUENCE</scope>
    <source>
        <strain evidence="3">CGMCC 1.15388</strain>
    </source>
</reference>
<evidence type="ECO:0000256" key="1">
    <source>
        <dbReference type="SAM" id="MobiDB-lite"/>
    </source>
</evidence>
<dbReference type="PROSITE" id="PS50076">
    <property type="entry name" value="DNAJ_2"/>
    <property type="match status" value="1"/>
</dbReference>
<name>A0A917AP02_9MICC</name>
<dbReference type="Proteomes" id="UP000633136">
    <property type="component" value="Unassembled WGS sequence"/>
</dbReference>
<keyword evidence="4" id="KW-1185">Reference proteome</keyword>
<feature type="compositionally biased region" description="Basic and acidic residues" evidence="1">
    <location>
        <begin position="62"/>
        <end position="72"/>
    </location>
</feature>
<protein>
    <recommendedName>
        <fullName evidence="2">J domain-containing protein</fullName>
    </recommendedName>
</protein>
<dbReference type="InterPro" id="IPR001623">
    <property type="entry name" value="DnaJ_domain"/>
</dbReference>
<dbReference type="Gene3D" id="1.10.287.110">
    <property type="entry name" value="DnaJ domain"/>
    <property type="match status" value="1"/>
</dbReference>
<dbReference type="SMART" id="SM00271">
    <property type="entry name" value="DnaJ"/>
    <property type="match status" value="1"/>
</dbReference>
<evidence type="ECO:0000313" key="3">
    <source>
        <dbReference type="EMBL" id="GGE64786.1"/>
    </source>
</evidence>
<dbReference type="GO" id="GO:0042026">
    <property type="term" value="P:protein refolding"/>
    <property type="evidence" value="ECO:0007669"/>
    <property type="project" value="TreeGrafter"/>
</dbReference>
<evidence type="ECO:0000259" key="2">
    <source>
        <dbReference type="PROSITE" id="PS50076"/>
    </source>
</evidence>
<dbReference type="InterPro" id="IPR036869">
    <property type="entry name" value="J_dom_sf"/>
</dbReference>